<sequence>MKVLKNFLLQNKGIVALTSCFIVLQIIGILGVPMLVAQLINLGILKNDLDTIKDIAVQMIIVTILGTIAAVIASYLSGILGGRFGRQIRKSFFQKFQELSISDIDKIGSSTLLTRITNDVDNVQQMIVMFCQLILPAPIIAVFALTMTYLNAPNLLWIPLVAIVFYLVVLLFLLKKGTPIALSIQPKMDRITTKLREFFTGINMIRAFNNQDHEEMKTNESFTSYANQMIQVNKIFAFITPTAFLIMGVVYASILWVGGYLVVNQTIQIGNIAAITEYALLALSYLMLAAMVFVVIPRSVASLKRLEEVMDFEPSISDPKESTFFQTRDANTASYQNVSFAYGKESYPVIEKISFTILAGKTTAIVGATGSGKSTLMKLLLRINDPTSGEIRLNDVPTTALTQNSIREQVAYVPQKAFLFKGTIKSNLLMGKADATPAEIDQAAKISQLEPFVDTLPDKYESFTAQGGSNYSGGQKQRICIARALIKPASMYVFDDSFSALDYQTDAALRKALTTEFSNKTLVIIAQRLSTIAHADHIILMDNGKIAGEGTHQELLSTNQIYQEIAASQGMKE</sequence>
<feature type="transmembrane region" description="Helical" evidence="7">
    <location>
        <begin position="278"/>
        <end position="296"/>
    </location>
</feature>
<feature type="transmembrane region" description="Helical" evidence="7">
    <location>
        <begin position="127"/>
        <end position="150"/>
    </location>
</feature>
<evidence type="ECO:0000313" key="10">
    <source>
        <dbReference type="EMBL" id="MBO0481056.1"/>
    </source>
</evidence>
<dbReference type="PROSITE" id="PS50893">
    <property type="entry name" value="ABC_TRANSPORTER_2"/>
    <property type="match status" value="1"/>
</dbReference>
<feature type="transmembrane region" description="Helical" evidence="7">
    <location>
        <begin position="12"/>
        <end position="35"/>
    </location>
</feature>
<evidence type="ECO:0000256" key="7">
    <source>
        <dbReference type="SAM" id="Phobius"/>
    </source>
</evidence>
<feature type="transmembrane region" description="Helical" evidence="7">
    <location>
        <begin position="55"/>
        <end position="80"/>
    </location>
</feature>
<evidence type="ECO:0000256" key="5">
    <source>
        <dbReference type="ARBA" id="ARBA00022989"/>
    </source>
</evidence>
<keyword evidence="11" id="KW-1185">Reference proteome</keyword>
<keyword evidence="6 7" id="KW-0472">Membrane</keyword>
<keyword evidence="4 10" id="KW-0067">ATP-binding</keyword>
<accession>A0ABS3HXC4</accession>
<feature type="transmembrane region" description="Helical" evidence="7">
    <location>
        <begin position="235"/>
        <end position="258"/>
    </location>
</feature>
<name>A0ABS3HXC4_9ENTE</name>
<dbReference type="InterPro" id="IPR017871">
    <property type="entry name" value="ABC_transporter-like_CS"/>
</dbReference>
<feature type="domain" description="ABC transporter" evidence="8">
    <location>
        <begin position="333"/>
        <end position="568"/>
    </location>
</feature>
<protein>
    <submittedName>
        <fullName evidence="10">ABC transporter ATP-binding protein</fullName>
    </submittedName>
</protein>
<dbReference type="InterPro" id="IPR011527">
    <property type="entry name" value="ABC1_TM_dom"/>
</dbReference>
<dbReference type="InterPro" id="IPR003593">
    <property type="entry name" value="AAA+_ATPase"/>
</dbReference>
<evidence type="ECO:0000259" key="8">
    <source>
        <dbReference type="PROSITE" id="PS50893"/>
    </source>
</evidence>
<evidence type="ECO:0000256" key="3">
    <source>
        <dbReference type="ARBA" id="ARBA00022741"/>
    </source>
</evidence>
<dbReference type="InterPro" id="IPR003439">
    <property type="entry name" value="ABC_transporter-like_ATP-bd"/>
</dbReference>
<dbReference type="Proteomes" id="UP000664832">
    <property type="component" value="Unassembled WGS sequence"/>
</dbReference>
<dbReference type="InterPro" id="IPR036640">
    <property type="entry name" value="ABC1_TM_sf"/>
</dbReference>
<gene>
    <name evidence="10" type="ORF">JZO71_01820</name>
</gene>
<keyword evidence="5 7" id="KW-1133">Transmembrane helix</keyword>
<comment type="caution">
    <text evidence="10">The sequence shown here is derived from an EMBL/GenBank/DDBJ whole genome shotgun (WGS) entry which is preliminary data.</text>
</comment>
<dbReference type="SUPFAM" id="SSF90123">
    <property type="entry name" value="ABC transporter transmembrane region"/>
    <property type="match status" value="1"/>
</dbReference>
<evidence type="ECO:0000259" key="9">
    <source>
        <dbReference type="PROSITE" id="PS50929"/>
    </source>
</evidence>
<dbReference type="SMART" id="SM00382">
    <property type="entry name" value="AAA"/>
    <property type="match status" value="1"/>
</dbReference>
<keyword evidence="3" id="KW-0547">Nucleotide-binding</keyword>
<evidence type="ECO:0000256" key="1">
    <source>
        <dbReference type="ARBA" id="ARBA00004651"/>
    </source>
</evidence>
<comment type="subcellular location">
    <subcellularLocation>
        <location evidence="1">Cell membrane</location>
        <topology evidence="1">Multi-pass membrane protein</topology>
    </subcellularLocation>
</comment>
<dbReference type="PROSITE" id="PS00211">
    <property type="entry name" value="ABC_TRANSPORTER_1"/>
    <property type="match status" value="1"/>
</dbReference>
<evidence type="ECO:0000256" key="4">
    <source>
        <dbReference type="ARBA" id="ARBA00022840"/>
    </source>
</evidence>
<dbReference type="InterPro" id="IPR027417">
    <property type="entry name" value="P-loop_NTPase"/>
</dbReference>
<feature type="domain" description="ABC transmembrane type-1" evidence="9">
    <location>
        <begin position="16"/>
        <end position="298"/>
    </location>
</feature>
<reference evidence="10 11" key="1">
    <citation type="submission" date="2021-03" db="EMBL/GenBank/DDBJ databases">
        <title>Enterococcal diversity collection.</title>
        <authorList>
            <person name="Gilmore M.S."/>
            <person name="Schwartzman J."/>
            <person name="Van Tyne D."/>
            <person name="Martin M."/>
            <person name="Earl A.M."/>
            <person name="Manson A.L."/>
            <person name="Straub T."/>
            <person name="Salamzade R."/>
            <person name="Saavedra J."/>
            <person name="Lebreton F."/>
            <person name="Prichula J."/>
            <person name="Schaufler K."/>
            <person name="Gaca A."/>
            <person name="Sgardioli B."/>
            <person name="Wagenaar J."/>
            <person name="Strong T."/>
        </authorList>
    </citation>
    <scope>NUCLEOTIDE SEQUENCE [LARGE SCALE GENOMIC DNA]</scope>
    <source>
        <strain evidence="10 11">MSG2901</strain>
    </source>
</reference>
<dbReference type="EMBL" id="JAFLWI010000002">
    <property type="protein sequence ID" value="MBO0481056.1"/>
    <property type="molecule type" value="Genomic_DNA"/>
</dbReference>
<dbReference type="Gene3D" id="3.40.50.300">
    <property type="entry name" value="P-loop containing nucleotide triphosphate hydrolases"/>
    <property type="match status" value="1"/>
</dbReference>
<dbReference type="RefSeq" id="WP_206897893.1">
    <property type="nucleotide sequence ID" value="NZ_JAFLWI010000002.1"/>
</dbReference>
<keyword evidence="2 7" id="KW-0812">Transmembrane</keyword>
<dbReference type="SUPFAM" id="SSF52540">
    <property type="entry name" value="P-loop containing nucleoside triphosphate hydrolases"/>
    <property type="match status" value="1"/>
</dbReference>
<dbReference type="InterPro" id="IPR039421">
    <property type="entry name" value="Type_1_exporter"/>
</dbReference>
<dbReference type="PANTHER" id="PTHR43394:SF1">
    <property type="entry name" value="ATP-BINDING CASSETTE SUB-FAMILY B MEMBER 10, MITOCHONDRIAL"/>
    <property type="match status" value="1"/>
</dbReference>
<dbReference type="PROSITE" id="PS50929">
    <property type="entry name" value="ABC_TM1F"/>
    <property type="match status" value="1"/>
</dbReference>
<evidence type="ECO:0000256" key="2">
    <source>
        <dbReference type="ARBA" id="ARBA00022692"/>
    </source>
</evidence>
<dbReference type="Gene3D" id="1.20.1560.10">
    <property type="entry name" value="ABC transporter type 1, transmembrane domain"/>
    <property type="match status" value="1"/>
</dbReference>
<dbReference type="Pfam" id="PF00664">
    <property type="entry name" value="ABC_membrane"/>
    <property type="match status" value="1"/>
</dbReference>
<dbReference type="GO" id="GO:0005524">
    <property type="term" value="F:ATP binding"/>
    <property type="evidence" value="ECO:0007669"/>
    <property type="project" value="UniProtKB-KW"/>
</dbReference>
<proteinExistence type="predicted"/>
<evidence type="ECO:0000256" key="6">
    <source>
        <dbReference type="ARBA" id="ARBA00023136"/>
    </source>
</evidence>
<dbReference type="Pfam" id="PF00005">
    <property type="entry name" value="ABC_tran"/>
    <property type="match status" value="1"/>
</dbReference>
<dbReference type="CDD" id="cd18548">
    <property type="entry name" value="ABC_6TM_Tm287_like"/>
    <property type="match status" value="1"/>
</dbReference>
<evidence type="ECO:0000313" key="11">
    <source>
        <dbReference type="Proteomes" id="UP000664832"/>
    </source>
</evidence>
<organism evidence="10 11">
    <name type="scientific">Candidatus Enterococcus courvalinii</name>
    <dbReference type="NCBI Taxonomy" id="2815329"/>
    <lineage>
        <taxon>Bacteria</taxon>
        <taxon>Bacillati</taxon>
        <taxon>Bacillota</taxon>
        <taxon>Bacilli</taxon>
        <taxon>Lactobacillales</taxon>
        <taxon>Enterococcaceae</taxon>
        <taxon>Enterococcus</taxon>
    </lineage>
</organism>
<feature type="transmembrane region" description="Helical" evidence="7">
    <location>
        <begin position="156"/>
        <end position="174"/>
    </location>
</feature>
<dbReference type="PANTHER" id="PTHR43394">
    <property type="entry name" value="ATP-DEPENDENT PERMEASE MDL1, MITOCHONDRIAL"/>
    <property type="match status" value="1"/>
</dbReference>